<dbReference type="InterPro" id="IPR004675">
    <property type="entry name" value="AhpD_core"/>
</dbReference>
<keyword evidence="3" id="KW-1185">Reference proteome</keyword>
<sequence length="137" mass="15637">MDYQEIAKESVGYLYKAHRSIRTTGLEVQLIALAELRTSQLNGCAYCCAYHANELREMGLAVALIDQLPGWRLATGFDLRQQLVLEWTEVVTTRPADFKSYYPLLLEHFTEKELAELTTSISLMNALNRLRMTLGNH</sequence>
<accession>A0ABT3INA5</accession>
<dbReference type="InterPro" id="IPR003779">
    <property type="entry name" value="CMD-like"/>
</dbReference>
<dbReference type="NCBIfam" id="TIGR00778">
    <property type="entry name" value="ahpD_dom"/>
    <property type="match status" value="1"/>
</dbReference>
<comment type="caution">
    <text evidence="2">The sequence shown here is derived from an EMBL/GenBank/DDBJ whole genome shotgun (WGS) entry which is preliminary data.</text>
</comment>
<feature type="domain" description="Carboxymuconolactone decarboxylase-like" evidence="1">
    <location>
        <begin position="23"/>
        <end position="89"/>
    </location>
</feature>
<dbReference type="Pfam" id="PF02627">
    <property type="entry name" value="CMD"/>
    <property type="match status" value="1"/>
</dbReference>
<organism evidence="2 3">
    <name type="scientific">Chitinophaga nivalis</name>
    <dbReference type="NCBI Taxonomy" id="2991709"/>
    <lineage>
        <taxon>Bacteria</taxon>
        <taxon>Pseudomonadati</taxon>
        <taxon>Bacteroidota</taxon>
        <taxon>Chitinophagia</taxon>
        <taxon>Chitinophagales</taxon>
        <taxon>Chitinophagaceae</taxon>
        <taxon>Chitinophaga</taxon>
    </lineage>
</organism>
<dbReference type="RefSeq" id="WP_264731922.1">
    <property type="nucleotide sequence ID" value="NZ_JAPDNR010000001.1"/>
</dbReference>
<dbReference type="Gene3D" id="1.20.1290.10">
    <property type="entry name" value="AhpD-like"/>
    <property type="match status" value="1"/>
</dbReference>
<dbReference type="PANTHER" id="PTHR35446:SF2">
    <property type="entry name" value="CARBOXYMUCONOLACTONE DECARBOXYLASE-LIKE DOMAIN-CONTAINING PROTEIN"/>
    <property type="match status" value="1"/>
</dbReference>
<gene>
    <name evidence="2" type="ORF">OL497_16270</name>
</gene>
<proteinExistence type="predicted"/>
<name>A0ABT3INA5_9BACT</name>
<dbReference type="Proteomes" id="UP001207742">
    <property type="component" value="Unassembled WGS sequence"/>
</dbReference>
<reference evidence="2 3" key="1">
    <citation type="submission" date="2022-10" db="EMBL/GenBank/DDBJ databases">
        <title>Chitinophaga nivalis PC15 sp. nov., isolated from Pyeongchang county, South Korea.</title>
        <authorList>
            <person name="Trinh H.N."/>
        </authorList>
    </citation>
    <scope>NUCLEOTIDE SEQUENCE [LARGE SCALE GENOMIC DNA]</scope>
    <source>
        <strain evidence="2 3">PC14</strain>
    </source>
</reference>
<evidence type="ECO:0000313" key="2">
    <source>
        <dbReference type="EMBL" id="MCW3485467.1"/>
    </source>
</evidence>
<dbReference type="InterPro" id="IPR029032">
    <property type="entry name" value="AhpD-like"/>
</dbReference>
<dbReference type="SUPFAM" id="SSF69118">
    <property type="entry name" value="AhpD-like"/>
    <property type="match status" value="1"/>
</dbReference>
<evidence type="ECO:0000313" key="3">
    <source>
        <dbReference type="Proteomes" id="UP001207742"/>
    </source>
</evidence>
<protein>
    <submittedName>
        <fullName evidence="2">Carboxymuconolactone decarboxylase family protein</fullName>
    </submittedName>
</protein>
<dbReference type="EMBL" id="JAPDNS010000002">
    <property type="protein sequence ID" value="MCW3485467.1"/>
    <property type="molecule type" value="Genomic_DNA"/>
</dbReference>
<evidence type="ECO:0000259" key="1">
    <source>
        <dbReference type="Pfam" id="PF02627"/>
    </source>
</evidence>
<dbReference type="PANTHER" id="PTHR35446">
    <property type="entry name" value="SI:CH211-175M2.5"/>
    <property type="match status" value="1"/>
</dbReference>